<evidence type="ECO:0000313" key="2">
    <source>
        <dbReference type="Proteomes" id="UP000054815"/>
    </source>
</evidence>
<dbReference type="AlphaFoldDB" id="A0A0V0Y6M5"/>
<proteinExistence type="predicted"/>
<dbReference type="Gene3D" id="4.10.60.10">
    <property type="entry name" value="Zinc finger, CCHC-type"/>
    <property type="match status" value="1"/>
</dbReference>
<comment type="caution">
    <text evidence="1">The sequence shown here is derived from an EMBL/GenBank/DDBJ whole genome shotgun (WGS) entry which is preliminary data.</text>
</comment>
<sequence length="265" mass="30163">MKKSSGKPVSKTVKIYCALVRALYCRRGCCLQIAMLNQIEAFQPLNGASRERYVEDLIFRFEANDTTSTEKKRAILMILCGPYAYVMIRSLLTYRPLNEVTFKEIASKIKKHLNPEMNLSENCKFAKTLDNMLRDRFFGGIGDEAIQGRLPAEPNLSFDLAPKIAIAAETGHKYTEKIRAPKNEFALIQQQARSNNSAHRTKQTMDLVPAMIGGGCYRCNGDYHASRCKFINEECHFCEKIGHVERACFTKLREENNTSRKTSRT</sequence>
<dbReference type="Proteomes" id="UP000054815">
    <property type="component" value="Unassembled WGS sequence"/>
</dbReference>
<reference evidence="1 2" key="1">
    <citation type="submission" date="2015-01" db="EMBL/GenBank/DDBJ databases">
        <title>Evolution of Trichinella species and genotypes.</title>
        <authorList>
            <person name="Korhonen P.K."/>
            <person name="Edoardo P."/>
            <person name="Giuseppe L.R."/>
            <person name="Gasser R.B."/>
        </authorList>
    </citation>
    <scope>NUCLEOTIDE SEQUENCE [LARGE SCALE GENOMIC DNA]</scope>
    <source>
        <strain evidence="1">ISS141</strain>
    </source>
</reference>
<protein>
    <recommendedName>
        <fullName evidence="3">CCHC-type domain-containing protein</fullName>
    </recommendedName>
</protein>
<dbReference type="STRING" id="6337.A0A0V0Y6M5"/>
<gene>
    <name evidence="1" type="ORF">T4E_11777</name>
</gene>
<organism evidence="1 2">
    <name type="scientific">Trichinella pseudospiralis</name>
    <name type="common">Parasitic roundworm</name>
    <dbReference type="NCBI Taxonomy" id="6337"/>
    <lineage>
        <taxon>Eukaryota</taxon>
        <taxon>Metazoa</taxon>
        <taxon>Ecdysozoa</taxon>
        <taxon>Nematoda</taxon>
        <taxon>Enoplea</taxon>
        <taxon>Dorylaimia</taxon>
        <taxon>Trichinellida</taxon>
        <taxon>Trichinellidae</taxon>
        <taxon>Trichinella</taxon>
    </lineage>
</organism>
<dbReference type="EMBL" id="JYDU01000053">
    <property type="protein sequence ID" value="KRX95666.1"/>
    <property type="molecule type" value="Genomic_DNA"/>
</dbReference>
<name>A0A0V0Y6M5_TRIPS</name>
<accession>A0A0V0Y6M5</accession>
<evidence type="ECO:0008006" key="3">
    <source>
        <dbReference type="Google" id="ProtNLM"/>
    </source>
</evidence>
<evidence type="ECO:0000313" key="1">
    <source>
        <dbReference type="EMBL" id="KRX95666.1"/>
    </source>
</evidence>